<reference evidence="4 5" key="1">
    <citation type="journal article" date="2016" name="Genome Biol. Evol.">
        <title>Gene Family Evolution Reflects Adaptation to Soil Environmental Stressors in the Genome of the Collembolan Orchesella cincta.</title>
        <authorList>
            <person name="Faddeeva-Vakhrusheva A."/>
            <person name="Derks M.F."/>
            <person name="Anvar S.Y."/>
            <person name="Agamennone V."/>
            <person name="Suring W."/>
            <person name="Smit S."/>
            <person name="van Straalen N.M."/>
            <person name="Roelofs D."/>
        </authorList>
    </citation>
    <scope>NUCLEOTIDE SEQUENCE [LARGE SCALE GENOMIC DNA]</scope>
    <source>
        <tissue evidence="4">Mixed pool</tissue>
    </source>
</reference>
<dbReference type="STRING" id="48709.A0A1D2MTI3"/>
<dbReference type="AlphaFoldDB" id="A0A1D2MTI3"/>
<comment type="caution">
    <text evidence="4">The sequence shown here is derived from an EMBL/GenBank/DDBJ whole genome shotgun (WGS) entry which is preliminary data.</text>
</comment>
<keyword evidence="4" id="KW-0675">Receptor</keyword>
<evidence type="ECO:0000256" key="2">
    <source>
        <dbReference type="ARBA" id="ARBA00023065"/>
    </source>
</evidence>
<keyword evidence="5" id="KW-1185">Reference proteome</keyword>
<dbReference type="Proteomes" id="UP000094527">
    <property type="component" value="Unassembled WGS sequence"/>
</dbReference>
<evidence type="ECO:0000256" key="1">
    <source>
        <dbReference type="ARBA" id="ARBA00022448"/>
    </source>
</evidence>
<evidence type="ECO:0000313" key="4">
    <source>
        <dbReference type="EMBL" id="ODM96429.1"/>
    </source>
</evidence>
<dbReference type="PANTHER" id="PTHR10117">
    <property type="entry name" value="TRANSIENT RECEPTOR POTENTIAL CHANNEL"/>
    <property type="match status" value="1"/>
</dbReference>
<keyword evidence="3" id="KW-0407">Ion channel</keyword>
<dbReference type="InterPro" id="IPR002153">
    <property type="entry name" value="TRPC_channel"/>
</dbReference>
<dbReference type="GO" id="GO:0034703">
    <property type="term" value="C:cation channel complex"/>
    <property type="evidence" value="ECO:0007669"/>
    <property type="project" value="TreeGrafter"/>
</dbReference>
<sequence>MTYLWNATRDIWLYINPVRHVLNSVINPDLAICVCEVLNLSEDTQCKITDPVFYLGPAREEKADVEWKFARSKLWISYFEEGATVPPPFNIIPTPKTSFYIIRWIFKKLCKFSVAAKREHIKTIREEDL</sequence>
<organism evidence="4 5">
    <name type="scientific">Orchesella cincta</name>
    <name type="common">Springtail</name>
    <name type="synonym">Podura cincta</name>
    <dbReference type="NCBI Taxonomy" id="48709"/>
    <lineage>
        <taxon>Eukaryota</taxon>
        <taxon>Metazoa</taxon>
        <taxon>Ecdysozoa</taxon>
        <taxon>Arthropoda</taxon>
        <taxon>Hexapoda</taxon>
        <taxon>Collembola</taxon>
        <taxon>Entomobryomorpha</taxon>
        <taxon>Entomobryoidea</taxon>
        <taxon>Orchesellidae</taxon>
        <taxon>Orchesellinae</taxon>
        <taxon>Orchesella</taxon>
    </lineage>
</organism>
<accession>A0A1D2MTI3</accession>
<dbReference type="GO" id="GO:0070679">
    <property type="term" value="F:inositol 1,4,5 trisphosphate binding"/>
    <property type="evidence" value="ECO:0007669"/>
    <property type="project" value="TreeGrafter"/>
</dbReference>
<dbReference type="EMBL" id="LJIJ01000540">
    <property type="protein sequence ID" value="ODM96429.1"/>
    <property type="molecule type" value="Genomic_DNA"/>
</dbReference>
<proteinExistence type="predicted"/>
<gene>
    <name evidence="4" type="ORF">Ocin01_10251</name>
</gene>
<keyword evidence="2" id="KW-0406">Ion transport</keyword>
<dbReference type="GO" id="GO:0015279">
    <property type="term" value="F:store-operated calcium channel activity"/>
    <property type="evidence" value="ECO:0007669"/>
    <property type="project" value="TreeGrafter"/>
</dbReference>
<evidence type="ECO:0000313" key="5">
    <source>
        <dbReference type="Proteomes" id="UP000094527"/>
    </source>
</evidence>
<dbReference type="PANTHER" id="PTHR10117:SF54">
    <property type="entry name" value="TRANSIENT RECEPTOR POTENTIAL-GAMMA PROTEIN"/>
    <property type="match status" value="1"/>
</dbReference>
<dbReference type="PRINTS" id="PR01097">
    <property type="entry name" value="TRNSRECEPTRP"/>
</dbReference>
<dbReference type="OrthoDB" id="2373987at2759"/>
<evidence type="ECO:0000256" key="3">
    <source>
        <dbReference type="ARBA" id="ARBA00023303"/>
    </source>
</evidence>
<protein>
    <submittedName>
        <fullName evidence="4">Transient receptor potential-gamma protein</fullName>
    </submittedName>
</protein>
<dbReference type="GO" id="GO:0051480">
    <property type="term" value="P:regulation of cytosolic calcium ion concentration"/>
    <property type="evidence" value="ECO:0007669"/>
    <property type="project" value="TreeGrafter"/>
</dbReference>
<name>A0A1D2MTI3_ORCCI</name>
<keyword evidence="1" id="KW-0813">Transport</keyword>
<dbReference type="GO" id="GO:0005886">
    <property type="term" value="C:plasma membrane"/>
    <property type="evidence" value="ECO:0007669"/>
    <property type="project" value="TreeGrafter"/>
</dbReference>